<dbReference type="OrthoDB" id="10261563at2759"/>
<feature type="compositionally biased region" description="Basic and acidic residues" evidence="1">
    <location>
        <begin position="50"/>
        <end position="60"/>
    </location>
</feature>
<comment type="caution">
    <text evidence="3">The sequence shown here is derived from an EMBL/GenBank/DDBJ whole genome shotgun (WGS) entry which is preliminary data.</text>
</comment>
<gene>
    <name evidence="3" type="ORF">B0A48_15817</name>
</gene>
<feature type="region of interest" description="Disordered" evidence="1">
    <location>
        <begin position="134"/>
        <end position="180"/>
    </location>
</feature>
<dbReference type="EMBL" id="NAJO01000045">
    <property type="protein sequence ID" value="OQN98555.1"/>
    <property type="molecule type" value="Genomic_DNA"/>
</dbReference>
<name>A0A1V8SHD9_9PEZI</name>
<dbReference type="FunCoup" id="A0A1V8SHD9">
    <property type="interactions" value="338"/>
</dbReference>
<proteinExistence type="predicted"/>
<reference evidence="4" key="1">
    <citation type="submission" date="2017-03" db="EMBL/GenBank/DDBJ databases">
        <title>Genomes of endolithic fungi from Antarctica.</title>
        <authorList>
            <person name="Coleine C."/>
            <person name="Masonjones S."/>
            <person name="Stajich J.E."/>
        </authorList>
    </citation>
    <scope>NUCLEOTIDE SEQUENCE [LARGE SCALE GENOMIC DNA]</scope>
    <source>
        <strain evidence="4">CCFEE 5527</strain>
    </source>
</reference>
<evidence type="ECO:0000259" key="2">
    <source>
        <dbReference type="Pfam" id="PF10180"/>
    </source>
</evidence>
<dbReference type="PANTHER" id="PTHR22306">
    <property type="entry name" value="CHROMOSOME 7 OPEN READING FRAME 50"/>
    <property type="match status" value="1"/>
</dbReference>
<organism evidence="3 4">
    <name type="scientific">Cryoendolithus antarcticus</name>
    <dbReference type="NCBI Taxonomy" id="1507870"/>
    <lineage>
        <taxon>Eukaryota</taxon>
        <taxon>Fungi</taxon>
        <taxon>Dikarya</taxon>
        <taxon>Ascomycota</taxon>
        <taxon>Pezizomycotina</taxon>
        <taxon>Dothideomycetes</taxon>
        <taxon>Dothideomycetidae</taxon>
        <taxon>Cladosporiales</taxon>
        <taxon>Cladosporiaceae</taxon>
        <taxon>Cryoendolithus</taxon>
    </lineage>
</organism>
<sequence length="411" mass="44012">MVPHVPAWKRLGLKLKYAKDTAETAAPSAETRAPAAVEAEAPSITLSKRSRTEEHNDAGPKSKKQKSSSVPPIDPVTPGPNCKGSAITPTTAPQPKSKVTRKKSVTFTPETKLEDGDRIAEIFEAWDKGELVGADVEPLPREEVTVTSTTADELEEASPPSLPAKEKKSKTKHGKKSDSTETAAYLQYLDQFTLDKAHWKFNKAKQNDLLRNAFNIYRIPSSYTAWLLDYISGLSGAAARQRLREGAQEVLGETTGPNGRILTEAGEEDEDATRDQTLKRIRAEAVWNRLQEAPPPPTVKTVAVQAPKLSHVSSGPVITGSAKYTKFAEEPDLPVVNGGTVKATRKRTRKSRTEVSSDEESSSSDSDSDSDGSMGSKGSIPKAGISSGAGSSSSDSTSGSDEDSDSSDSDD</sequence>
<feature type="compositionally biased region" description="Acidic residues" evidence="1">
    <location>
        <begin position="356"/>
        <end position="370"/>
    </location>
</feature>
<dbReference type="Proteomes" id="UP000192596">
    <property type="component" value="Unassembled WGS sequence"/>
</dbReference>
<feature type="region of interest" description="Disordered" evidence="1">
    <location>
        <begin position="333"/>
        <end position="411"/>
    </location>
</feature>
<keyword evidence="4" id="KW-1185">Reference proteome</keyword>
<protein>
    <recommendedName>
        <fullName evidence="2">WKF domain-containing protein</fullName>
    </recommendedName>
</protein>
<feature type="region of interest" description="Disordered" evidence="1">
    <location>
        <begin position="24"/>
        <end position="112"/>
    </location>
</feature>
<feature type="compositionally biased region" description="Acidic residues" evidence="1">
    <location>
        <begin position="400"/>
        <end position="411"/>
    </location>
</feature>
<evidence type="ECO:0000256" key="1">
    <source>
        <dbReference type="SAM" id="MobiDB-lite"/>
    </source>
</evidence>
<dbReference type="AlphaFoldDB" id="A0A1V8SHD9"/>
<accession>A0A1V8SHD9</accession>
<evidence type="ECO:0000313" key="4">
    <source>
        <dbReference type="Proteomes" id="UP000192596"/>
    </source>
</evidence>
<feature type="compositionally biased region" description="Low complexity" evidence="1">
    <location>
        <begin position="24"/>
        <end position="36"/>
    </location>
</feature>
<dbReference type="PANTHER" id="PTHR22306:SF2">
    <property type="entry name" value="CHROMOSOME 7 OPEN READING FRAME 50"/>
    <property type="match status" value="1"/>
</dbReference>
<dbReference type="Pfam" id="PF10180">
    <property type="entry name" value="WKF"/>
    <property type="match status" value="1"/>
</dbReference>
<dbReference type="InParanoid" id="A0A1V8SHD9"/>
<feature type="compositionally biased region" description="Low complexity" evidence="1">
    <location>
        <begin position="371"/>
        <end position="399"/>
    </location>
</feature>
<evidence type="ECO:0000313" key="3">
    <source>
        <dbReference type="EMBL" id="OQN98555.1"/>
    </source>
</evidence>
<feature type="domain" description="WKF" evidence="2">
    <location>
        <begin position="187"/>
        <end position="250"/>
    </location>
</feature>
<dbReference type="InterPro" id="IPR019327">
    <property type="entry name" value="WKF"/>
</dbReference>